<dbReference type="RefSeq" id="WP_119250027.1">
    <property type="nucleotide sequence ID" value="NZ_JAPDUK010000001.1"/>
</dbReference>
<evidence type="ECO:0000313" key="2">
    <source>
        <dbReference type="EMBL" id="MCW4092807.1"/>
    </source>
</evidence>
<dbReference type="EMBL" id="JAPDVK010000001">
    <property type="protein sequence ID" value="MCW4127135.1"/>
    <property type="molecule type" value="Genomic_DNA"/>
</dbReference>
<organism evidence="2 4">
    <name type="scientific">Segatella copri</name>
    <dbReference type="NCBI Taxonomy" id="165179"/>
    <lineage>
        <taxon>Bacteria</taxon>
        <taxon>Pseudomonadati</taxon>
        <taxon>Bacteroidota</taxon>
        <taxon>Bacteroidia</taxon>
        <taxon>Bacteroidales</taxon>
        <taxon>Prevotellaceae</taxon>
        <taxon>Segatella</taxon>
    </lineage>
</organism>
<feature type="transmembrane region" description="Helical" evidence="1">
    <location>
        <begin position="6"/>
        <end position="28"/>
    </location>
</feature>
<accession>A0AAP3AXL4</accession>
<protein>
    <submittedName>
        <fullName evidence="2">Uncharacterized protein</fullName>
    </submittedName>
</protein>
<evidence type="ECO:0000313" key="4">
    <source>
        <dbReference type="Proteomes" id="UP001209074"/>
    </source>
</evidence>
<dbReference type="Proteomes" id="UP001209344">
    <property type="component" value="Unassembled WGS sequence"/>
</dbReference>
<comment type="caution">
    <text evidence="2">The sequence shown here is derived from an EMBL/GenBank/DDBJ whole genome shotgun (WGS) entry which is preliminary data.</text>
</comment>
<keyword evidence="1" id="KW-1133">Transmembrane helix</keyword>
<evidence type="ECO:0000256" key="1">
    <source>
        <dbReference type="SAM" id="Phobius"/>
    </source>
</evidence>
<dbReference type="EMBL" id="JAPDUS010000005">
    <property type="protein sequence ID" value="MCW4092807.1"/>
    <property type="molecule type" value="Genomic_DNA"/>
</dbReference>
<name>A0AAP3AXL4_9BACT</name>
<evidence type="ECO:0000313" key="3">
    <source>
        <dbReference type="EMBL" id="MCW4127135.1"/>
    </source>
</evidence>
<dbReference type="AlphaFoldDB" id="A0AAP3AXL4"/>
<proteinExistence type="predicted"/>
<sequence>MENIGTIISILVGLVTLLSMLVWFGRFIQRVNVHDKKLDEVSSDMYDIKKLVTIHDSKMDAISKNVGALRLDVDDLKQDMTSIKTLLMAKFKEFEVVFSGKHSPRALNETGQKIFDDMHGKEFLKKNKDLLFAYVDKEKPKTAYDVEGLCYLACLMNVNNDAFIEIKSFLYNYPTITLPDGKPHEVTMDEACSVLSLPLRDMYLEEHPNIIR</sequence>
<dbReference type="Proteomes" id="UP001209074">
    <property type="component" value="Unassembled WGS sequence"/>
</dbReference>
<reference evidence="2" key="1">
    <citation type="submission" date="2022-11" db="EMBL/GenBank/DDBJ databases">
        <title>Genomic repertoires linked with pathogenic potency of arthritogenic Prevotella copri isolated from the gut of rheumatoid arthritis patients.</title>
        <authorList>
            <person name="Nii T."/>
            <person name="Maeda Y."/>
            <person name="Motooka D."/>
            <person name="Naito M."/>
            <person name="Matsumoto Y."/>
            <person name="Ogawa T."/>
            <person name="Oguro-Igashira E."/>
            <person name="Kishikawa T."/>
            <person name="Yamashita M."/>
            <person name="Koizumi S."/>
            <person name="Kurakawa T."/>
            <person name="Okumura R."/>
            <person name="Kayama H."/>
            <person name="Murakami M."/>
            <person name="Sakaguchi T."/>
            <person name="Das B."/>
            <person name="Nakamura S."/>
            <person name="Okada Y."/>
            <person name="Kumanogoh A."/>
            <person name="Takeda K."/>
        </authorList>
    </citation>
    <scope>NUCLEOTIDE SEQUENCE</scope>
    <source>
        <strain evidence="3">F3-75</strain>
        <strain evidence="2">N016-13</strain>
    </source>
</reference>
<gene>
    <name evidence="2" type="ORF">ONT05_04395</name>
    <name evidence="3" type="ORF">ONT16_02400</name>
</gene>
<keyword evidence="1" id="KW-0472">Membrane</keyword>
<keyword evidence="1" id="KW-0812">Transmembrane</keyword>